<dbReference type="GO" id="GO:0015074">
    <property type="term" value="P:DNA integration"/>
    <property type="evidence" value="ECO:0007669"/>
    <property type="project" value="InterPro"/>
</dbReference>
<dbReference type="InterPro" id="IPR013762">
    <property type="entry name" value="Integrase-like_cat_sf"/>
</dbReference>
<dbReference type="SUPFAM" id="SSF56349">
    <property type="entry name" value="DNA breaking-rejoining enzymes"/>
    <property type="match status" value="1"/>
</dbReference>
<evidence type="ECO:0000256" key="1">
    <source>
        <dbReference type="ARBA" id="ARBA00023172"/>
    </source>
</evidence>
<keyword evidence="4" id="KW-1185">Reference proteome</keyword>
<proteinExistence type="predicted"/>
<organism evidence="3 4">
    <name type="scientific">Aquatica leii</name>
    <dbReference type="NCBI Taxonomy" id="1421715"/>
    <lineage>
        <taxon>Eukaryota</taxon>
        <taxon>Metazoa</taxon>
        <taxon>Ecdysozoa</taxon>
        <taxon>Arthropoda</taxon>
        <taxon>Hexapoda</taxon>
        <taxon>Insecta</taxon>
        <taxon>Pterygota</taxon>
        <taxon>Neoptera</taxon>
        <taxon>Endopterygota</taxon>
        <taxon>Coleoptera</taxon>
        <taxon>Polyphaga</taxon>
        <taxon>Elateriformia</taxon>
        <taxon>Elateroidea</taxon>
        <taxon>Lampyridae</taxon>
        <taxon>Luciolinae</taxon>
        <taxon>Aquatica</taxon>
    </lineage>
</organism>
<evidence type="ECO:0000313" key="3">
    <source>
        <dbReference type="EMBL" id="KAK4875561.1"/>
    </source>
</evidence>
<dbReference type="Proteomes" id="UP001353858">
    <property type="component" value="Unassembled WGS sequence"/>
</dbReference>
<feature type="domain" description="Tyr recombinase" evidence="2">
    <location>
        <begin position="14"/>
        <end position="162"/>
    </location>
</feature>
<name>A0AAN7P577_9COLE</name>
<dbReference type="Pfam" id="PF00589">
    <property type="entry name" value="Phage_integrase"/>
    <property type="match status" value="1"/>
</dbReference>
<accession>A0AAN7P577</accession>
<dbReference type="GO" id="GO:0003677">
    <property type="term" value="F:DNA binding"/>
    <property type="evidence" value="ECO:0007669"/>
    <property type="project" value="InterPro"/>
</dbReference>
<dbReference type="CDD" id="cd00397">
    <property type="entry name" value="DNA_BRE_C"/>
    <property type="match status" value="1"/>
</dbReference>
<dbReference type="InterPro" id="IPR011010">
    <property type="entry name" value="DNA_brk_join_enz"/>
</dbReference>
<evidence type="ECO:0000259" key="2">
    <source>
        <dbReference type="Pfam" id="PF00589"/>
    </source>
</evidence>
<keyword evidence="1" id="KW-0233">DNA recombination</keyword>
<dbReference type="AlphaFoldDB" id="A0AAN7P577"/>
<sequence>MDFDFAVDFYCHKVPVRLKLFMVMVMGVISALRCDELVNLKTSDIDNKGSILVISVPKTKNYKPRSFVVTGAERRGFNGLQIYRKYSALRPSVLGQGRFFLCYRSRKCTVQPVGINTLSNILKLVANYLQLKDANLYTGHCFRRTSATFLASASLDILTLKRHGG</sequence>
<gene>
    <name evidence="3" type="ORF">RN001_011983</name>
</gene>
<comment type="caution">
    <text evidence="3">The sequence shown here is derived from an EMBL/GenBank/DDBJ whole genome shotgun (WGS) entry which is preliminary data.</text>
</comment>
<dbReference type="Gene3D" id="1.10.443.10">
    <property type="entry name" value="Intergrase catalytic core"/>
    <property type="match status" value="1"/>
</dbReference>
<dbReference type="GO" id="GO:0006310">
    <property type="term" value="P:DNA recombination"/>
    <property type="evidence" value="ECO:0007669"/>
    <property type="project" value="UniProtKB-KW"/>
</dbReference>
<dbReference type="EMBL" id="JARPUR010000005">
    <property type="protein sequence ID" value="KAK4875561.1"/>
    <property type="molecule type" value="Genomic_DNA"/>
</dbReference>
<protein>
    <recommendedName>
        <fullName evidence="2">Tyr recombinase domain-containing protein</fullName>
    </recommendedName>
</protein>
<evidence type="ECO:0000313" key="4">
    <source>
        <dbReference type="Proteomes" id="UP001353858"/>
    </source>
</evidence>
<dbReference type="InterPro" id="IPR002104">
    <property type="entry name" value="Integrase_catalytic"/>
</dbReference>
<reference evidence="4" key="1">
    <citation type="submission" date="2023-01" db="EMBL/GenBank/DDBJ databases">
        <title>Key to firefly adult light organ development and bioluminescence: homeobox transcription factors regulate luciferase expression and transportation to peroxisome.</title>
        <authorList>
            <person name="Fu X."/>
        </authorList>
    </citation>
    <scope>NUCLEOTIDE SEQUENCE [LARGE SCALE GENOMIC DNA]</scope>
</reference>